<protein>
    <submittedName>
        <fullName evidence="1">Nucleotidyltransferase family protein</fullName>
    </submittedName>
</protein>
<evidence type="ECO:0000313" key="2">
    <source>
        <dbReference type="Proteomes" id="UP001058533"/>
    </source>
</evidence>
<dbReference type="RefSeq" id="WP_256506836.1">
    <property type="nucleotide sequence ID" value="NZ_CP101740.1"/>
</dbReference>
<name>A0ABY5L869_9SPHN</name>
<dbReference type="InterPro" id="IPR039498">
    <property type="entry name" value="NTP_transf_5"/>
</dbReference>
<proteinExistence type="predicted"/>
<organism evidence="1 2">
    <name type="scientific">Sphingomonas qomolangmaensis</name>
    <dbReference type="NCBI Taxonomy" id="2918765"/>
    <lineage>
        <taxon>Bacteria</taxon>
        <taxon>Pseudomonadati</taxon>
        <taxon>Pseudomonadota</taxon>
        <taxon>Alphaproteobacteria</taxon>
        <taxon>Sphingomonadales</taxon>
        <taxon>Sphingomonadaceae</taxon>
        <taxon>Sphingomonas</taxon>
    </lineage>
</organism>
<dbReference type="Pfam" id="PF14907">
    <property type="entry name" value="NTP_transf_5"/>
    <property type="match status" value="1"/>
</dbReference>
<dbReference type="EMBL" id="CP101740">
    <property type="protein sequence ID" value="UUL82992.1"/>
    <property type="molecule type" value="Genomic_DNA"/>
</dbReference>
<sequence>MSALLLVAALRDPPSVTALDADGWTALIGAARAEQMIGTLAYRLQGLPMPDAAARILADARLSADQGRIAALWEAEMARRALAPLGVPVVLLKGTAFVAAGLSAGVGRSIGDLDILVPRESIDAVEAALLAAGWEWVKPDPYDDAYYRQWMHELPPLIHRERDRMIDVHHTILPLTARVRPDASLLLADSFELGNGLSMLSREDVLVHAAAHLFADGDLAGGLRNLWDIHCLLDEFDAPGFRDALIARAAHHGLAREMARAVRLADALYVPLPLAGGVRGGLDVSSSALSDTSPPAAPPASGRGARFADRLYRRRLLGRDGWGVQRRKLSEFAFYLRGHYLRMPPAMLARHLWTKWRKGYRPPG</sequence>
<dbReference type="Proteomes" id="UP001058533">
    <property type="component" value="Chromosome"/>
</dbReference>
<gene>
    <name evidence="1" type="ORF">NMP03_01795</name>
</gene>
<evidence type="ECO:0000313" key="1">
    <source>
        <dbReference type="EMBL" id="UUL82992.1"/>
    </source>
</evidence>
<accession>A0ABY5L869</accession>
<reference evidence="1" key="1">
    <citation type="submission" date="2022-07" db="EMBL/GenBank/DDBJ databases">
        <title>Sphingomonas sp. nov., a novel bacterium isolated from the north slope of the Mount Everest.</title>
        <authorList>
            <person name="Cui X."/>
            <person name="Liu Y."/>
        </authorList>
    </citation>
    <scope>NUCLEOTIDE SEQUENCE</scope>
    <source>
        <strain evidence="1">S5-59</strain>
    </source>
</reference>
<keyword evidence="2" id="KW-1185">Reference proteome</keyword>